<dbReference type="EMBL" id="BSFF01000003">
    <property type="protein sequence ID" value="GLK56470.1"/>
    <property type="molecule type" value="Genomic_DNA"/>
</dbReference>
<reference evidence="2" key="1">
    <citation type="journal article" date="2014" name="Int. J. Syst. Evol. Microbiol.">
        <title>Complete genome sequence of Corynebacterium casei LMG S-19264T (=DSM 44701T), isolated from a smear-ripened cheese.</title>
        <authorList>
            <consortium name="US DOE Joint Genome Institute (JGI-PGF)"/>
            <person name="Walter F."/>
            <person name="Albersmeier A."/>
            <person name="Kalinowski J."/>
            <person name="Ruckert C."/>
        </authorList>
    </citation>
    <scope>NUCLEOTIDE SEQUENCE</scope>
    <source>
        <strain evidence="2">VKM B-1606</strain>
    </source>
</reference>
<sequence>MPMTRLAGRLMFAIVLQIIATNGVRAADAAYSSGAYRYGGVDDRCGRPEVVETKYKEQICYAGESGYGYAACRWVKRTYAVRIPAECARPPVLEDAYRIERPRHERALSTKG</sequence>
<dbReference type="Proteomes" id="UP001143400">
    <property type="component" value="Unassembled WGS sequence"/>
</dbReference>
<accession>A0A9W6MS68</accession>
<keyword evidence="4" id="KW-1185">Reference proteome</keyword>
<proteinExistence type="predicted"/>
<evidence type="ECO:0000313" key="3">
    <source>
        <dbReference type="EMBL" id="MBM7852262.1"/>
    </source>
</evidence>
<organism evidence="2 5">
    <name type="scientific">Methylopila capsulata</name>
    <dbReference type="NCBI Taxonomy" id="61654"/>
    <lineage>
        <taxon>Bacteria</taxon>
        <taxon>Pseudomonadati</taxon>
        <taxon>Pseudomonadota</taxon>
        <taxon>Alphaproteobacteria</taxon>
        <taxon>Hyphomicrobiales</taxon>
        <taxon>Methylopilaceae</taxon>
        <taxon>Methylopila</taxon>
    </lineage>
</organism>
<comment type="caution">
    <text evidence="2">The sequence shown here is derived from an EMBL/GenBank/DDBJ whole genome shotgun (WGS) entry which is preliminary data.</text>
</comment>
<dbReference type="RefSeq" id="WP_204950674.1">
    <property type="nucleotide sequence ID" value="NZ_BSFF01000003.1"/>
</dbReference>
<evidence type="ECO:0000313" key="4">
    <source>
        <dbReference type="Proteomes" id="UP000758856"/>
    </source>
</evidence>
<name>A0A9W6MS68_9HYPH</name>
<evidence type="ECO:0000256" key="1">
    <source>
        <dbReference type="SAM" id="SignalP"/>
    </source>
</evidence>
<evidence type="ECO:0000313" key="5">
    <source>
        <dbReference type="Proteomes" id="UP001143400"/>
    </source>
</evidence>
<reference evidence="3 4" key="2">
    <citation type="submission" date="2021-01" db="EMBL/GenBank/DDBJ databases">
        <title>Genomic Encyclopedia of Type Strains, Phase IV (KMG-IV): sequencing the most valuable type-strain genomes for metagenomic binning, comparative biology and taxonomic classification.</title>
        <authorList>
            <person name="Goeker M."/>
        </authorList>
    </citation>
    <scope>NUCLEOTIDE SEQUENCE [LARGE SCALE GENOMIC DNA]</scope>
    <source>
        <strain evidence="3 4">DSM 6130</strain>
    </source>
</reference>
<reference evidence="2" key="3">
    <citation type="submission" date="2023-01" db="EMBL/GenBank/DDBJ databases">
        <authorList>
            <person name="Sun Q."/>
            <person name="Evtushenko L."/>
        </authorList>
    </citation>
    <scope>NUCLEOTIDE SEQUENCE</scope>
    <source>
        <strain evidence="2">VKM B-1606</strain>
    </source>
</reference>
<gene>
    <name evidence="2" type="ORF">GCM10008170_24890</name>
    <name evidence="3" type="ORF">JOD31_002504</name>
</gene>
<feature type="signal peptide" evidence="1">
    <location>
        <begin position="1"/>
        <end position="26"/>
    </location>
</feature>
<evidence type="ECO:0000313" key="2">
    <source>
        <dbReference type="EMBL" id="GLK56470.1"/>
    </source>
</evidence>
<feature type="chain" id="PRO_5040762924" evidence="1">
    <location>
        <begin position="27"/>
        <end position="112"/>
    </location>
</feature>
<keyword evidence="1" id="KW-0732">Signal</keyword>
<protein>
    <submittedName>
        <fullName evidence="2">Uncharacterized protein</fullName>
    </submittedName>
</protein>
<dbReference type="EMBL" id="JAFBCY010000003">
    <property type="protein sequence ID" value="MBM7852262.1"/>
    <property type="molecule type" value="Genomic_DNA"/>
</dbReference>
<dbReference type="Proteomes" id="UP000758856">
    <property type="component" value="Unassembled WGS sequence"/>
</dbReference>
<dbReference type="AlphaFoldDB" id="A0A9W6MS68"/>